<feature type="region of interest" description="Disordered" evidence="7">
    <location>
        <begin position="994"/>
        <end position="1016"/>
    </location>
</feature>
<dbReference type="EMBL" id="JAXCGZ010019328">
    <property type="protein sequence ID" value="KAK7066218.1"/>
    <property type="molecule type" value="Genomic_DNA"/>
</dbReference>
<dbReference type="Proteomes" id="UP001381693">
    <property type="component" value="Unassembled WGS sequence"/>
</dbReference>
<dbReference type="GO" id="GO:0007165">
    <property type="term" value="P:signal transduction"/>
    <property type="evidence" value="ECO:0007669"/>
    <property type="project" value="InterPro"/>
</dbReference>
<evidence type="ECO:0000313" key="10">
    <source>
        <dbReference type="Proteomes" id="UP001381693"/>
    </source>
</evidence>
<dbReference type="GO" id="GO:0060090">
    <property type="term" value="F:molecular adaptor activity"/>
    <property type="evidence" value="ECO:0007669"/>
    <property type="project" value="InterPro"/>
</dbReference>
<evidence type="ECO:0000256" key="3">
    <source>
        <dbReference type="ARBA" id="ARBA00022553"/>
    </source>
</evidence>
<evidence type="ECO:0000313" key="9">
    <source>
        <dbReference type="EMBL" id="KAK7066218.1"/>
    </source>
</evidence>
<keyword evidence="10" id="KW-1185">Reference proteome</keyword>
<evidence type="ECO:0000256" key="1">
    <source>
        <dbReference type="ARBA" id="ARBA00004300"/>
    </source>
</evidence>
<proteinExistence type="predicted"/>
<name>A0AAN8ZWB3_HALRR</name>
<sequence length="1108" mass="128025">MDIERMNNEKPVKKIYWGGLPDIQCRGSPKRKLRHNVFKTLSRRDFHIKEDKRGVSKDEMNRSIARLEEDYKCAQQLLEEREEELLHLTEEIEDGIQHALPSETHHMQMAYQHLEEELASVQSRYEKVTKEHMKCTTEIENWCQKYQEANRKLEEYKRHNELLKVDLIKRDEDVSKMQKDLQNALQQLEDSTEQLRGMSEQLEREKQEGVKLRGTLKDVLPGREALEQHFIREASTSSNPEIAQLCDSLKDLSEGVRHELDKSGRLDDTLASFIGERDERGESLPCSTRDSSVVSNLGGIDSAQDVELLLQELVRKVHEEGIQVLSLAERRYLHKHSGLLDNTKRSLLIQTESGTSTFIDFERENFNKERTQLLRQISCLEEEVSNKEKEIKRQKDLAEFQLEQEKILSNVWKVFLESEKGRCKDLIEQLQQAKLSNIAHASEISFSQSQLSVLRSQLKETQEENCNLWKHCESATRDLETLRSALQAERNNFTCLSKTLNDQRNLAETTKTMYVKTIEDLQNALENEREKFEEVNKMLSLIKKQCKYDRKMSMGSSLDSPSSKLAVKSDNSKTAADDLQVRLAVEQEKVIELQRICERLQAKISSLNEKLEVERSHANVDLMEEQTKLAEYAKKIKNNDLEKEKLLRIIEQDKENLKQQKLKIRELENQITKLDNEIRAQTAAQQVASHKVREDEAQLHLTYNRNVQKVAELEEELCTFRQRIKLLEKKLEIAQEKEKQLQDELTREKTAVSRLGLPALARSNNLSEFFELQVKENFELCKSVLRNIDERRDLREKVSTLEDNVADLTQKLVRENSVHGETLTQVNSLKKDCALYEKKVTSLRSLVTQKEAELARLGRKLHSRANCDNNNHLIMNERVYHIHGDYQRLKMRNRALIYQKQYLLKIISCFQESEQHSIARLHTMAREYHDANTRAALASPPVLALRNPRSRFRSCILAVIALIRMQSLAVRWHQKECYDPLRWRYVTSPDIPTSISSPEAPRLGRPGSSGSASSISYSGLDGAQALAVDIAPRFQREGGASYTTGGAPGGDVSFRSATGMTPPTKGPPRSTIPQETLSEFPYRATAKYDEFIDRLDNIHYKLGLKRKK</sequence>
<dbReference type="PANTHER" id="PTHR44981:SF2">
    <property type="entry name" value="PERICENTRIN-LIKE PROTEIN, ISOFORM F"/>
    <property type="match status" value="1"/>
</dbReference>
<organism evidence="9 10">
    <name type="scientific">Halocaridina rubra</name>
    <name type="common">Hawaiian red shrimp</name>
    <dbReference type="NCBI Taxonomy" id="373956"/>
    <lineage>
        <taxon>Eukaryota</taxon>
        <taxon>Metazoa</taxon>
        <taxon>Ecdysozoa</taxon>
        <taxon>Arthropoda</taxon>
        <taxon>Crustacea</taxon>
        <taxon>Multicrustacea</taxon>
        <taxon>Malacostraca</taxon>
        <taxon>Eumalacostraca</taxon>
        <taxon>Eucarida</taxon>
        <taxon>Decapoda</taxon>
        <taxon>Pleocyemata</taxon>
        <taxon>Caridea</taxon>
        <taxon>Atyoidea</taxon>
        <taxon>Atyidae</taxon>
        <taxon>Halocaridina</taxon>
    </lineage>
</organism>
<evidence type="ECO:0000259" key="8">
    <source>
        <dbReference type="Pfam" id="PF10495"/>
    </source>
</evidence>
<keyword evidence="2" id="KW-0963">Cytoplasm</keyword>
<dbReference type="InterPro" id="IPR019528">
    <property type="entry name" value="PACT_domain"/>
</dbReference>
<keyword evidence="3" id="KW-0597">Phosphoprotein</keyword>
<evidence type="ECO:0000256" key="6">
    <source>
        <dbReference type="SAM" id="Coils"/>
    </source>
</evidence>
<feature type="coiled-coil region" evidence="6">
    <location>
        <begin position="57"/>
        <end position="208"/>
    </location>
</feature>
<evidence type="ECO:0000256" key="4">
    <source>
        <dbReference type="ARBA" id="ARBA00023054"/>
    </source>
</evidence>
<feature type="region of interest" description="Disordered" evidence="7">
    <location>
        <begin position="1039"/>
        <end position="1078"/>
    </location>
</feature>
<reference evidence="9 10" key="1">
    <citation type="submission" date="2023-11" db="EMBL/GenBank/DDBJ databases">
        <title>Halocaridina rubra genome assembly.</title>
        <authorList>
            <person name="Smith C."/>
        </authorList>
    </citation>
    <scope>NUCLEOTIDE SEQUENCE [LARGE SCALE GENOMIC DNA]</scope>
    <source>
        <strain evidence="9">EP-1</strain>
        <tissue evidence="9">Whole</tissue>
    </source>
</reference>
<dbReference type="PANTHER" id="PTHR44981">
    <property type="entry name" value="PERICENTRIN-LIKE PROTEIN, ISOFORM F"/>
    <property type="match status" value="1"/>
</dbReference>
<dbReference type="InterPro" id="IPR028745">
    <property type="entry name" value="AKAP9/Pericentrin"/>
</dbReference>
<feature type="domain" description="Pericentrin/AKAP-450 centrosomal targeting" evidence="8">
    <location>
        <begin position="886"/>
        <end position="972"/>
    </location>
</feature>
<dbReference type="AlphaFoldDB" id="A0AAN8ZWB3"/>
<dbReference type="GO" id="GO:0005813">
    <property type="term" value="C:centrosome"/>
    <property type="evidence" value="ECO:0007669"/>
    <property type="project" value="UniProtKB-SubCell"/>
</dbReference>
<feature type="coiled-coil region" evidence="6">
    <location>
        <begin position="643"/>
        <end position="684"/>
    </location>
</feature>
<protein>
    <recommendedName>
        <fullName evidence="8">Pericentrin/AKAP-450 centrosomal targeting domain-containing protein</fullName>
    </recommendedName>
</protein>
<feature type="coiled-coil region" evidence="6">
    <location>
        <begin position="363"/>
        <end position="545"/>
    </location>
</feature>
<evidence type="ECO:0000256" key="7">
    <source>
        <dbReference type="SAM" id="MobiDB-lite"/>
    </source>
</evidence>
<evidence type="ECO:0000256" key="5">
    <source>
        <dbReference type="ARBA" id="ARBA00023212"/>
    </source>
</evidence>
<accession>A0AAN8ZWB3</accession>
<gene>
    <name evidence="9" type="ORF">SK128_023064</name>
</gene>
<feature type="coiled-coil region" evidence="6">
    <location>
        <begin position="576"/>
        <end position="617"/>
    </location>
</feature>
<comment type="caution">
    <text evidence="9">The sequence shown here is derived from an EMBL/GenBank/DDBJ whole genome shotgun (WGS) entry which is preliminary data.</text>
</comment>
<dbReference type="Pfam" id="PF10495">
    <property type="entry name" value="PACT_coil_coil"/>
    <property type="match status" value="1"/>
</dbReference>
<comment type="subcellular location">
    <subcellularLocation>
        <location evidence="1">Cytoplasm</location>
        <location evidence="1">Cytoskeleton</location>
        <location evidence="1">Microtubule organizing center</location>
        <location evidence="1">Centrosome</location>
    </subcellularLocation>
</comment>
<feature type="coiled-coil region" evidence="6">
    <location>
        <begin position="724"/>
        <end position="751"/>
    </location>
</feature>
<keyword evidence="5" id="KW-0206">Cytoskeleton</keyword>
<keyword evidence="4 6" id="KW-0175">Coiled coil</keyword>
<dbReference type="GO" id="GO:0005737">
    <property type="term" value="C:cytoplasm"/>
    <property type="evidence" value="ECO:0007669"/>
    <property type="project" value="UniProtKB-ARBA"/>
</dbReference>
<evidence type="ECO:0000256" key="2">
    <source>
        <dbReference type="ARBA" id="ARBA00022490"/>
    </source>
</evidence>